<keyword evidence="1" id="KW-0472">Membrane</keyword>
<dbReference type="PANTHER" id="PTHR31061">
    <property type="entry name" value="LD22376P"/>
    <property type="match status" value="1"/>
</dbReference>
<feature type="transmembrane region" description="Helical" evidence="1">
    <location>
        <begin position="570"/>
        <end position="591"/>
    </location>
</feature>
<comment type="caution">
    <text evidence="3">The sequence shown here is derived from an EMBL/GenBank/DDBJ whole genome shotgun (WGS) entry which is preliminary data.</text>
</comment>
<feature type="transmembrane region" description="Helical" evidence="1">
    <location>
        <begin position="279"/>
        <end position="303"/>
    </location>
</feature>
<feature type="transmembrane region" description="Helical" evidence="1">
    <location>
        <begin position="216"/>
        <end position="238"/>
    </location>
</feature>
<feature type="transmembrane region" description="Helical" evidence="1">
    <location>
        <begin position="144"/>
        <end position="169"/>
    </location>
</feature>
<organism evidence="3">
    <name type="scientific">Menopon gallinae</name>
    <name type="common">poultry shaft louse</name>
    <dbReference type="NCBI Taxonomy" id="328185"/>
    <lineage>
        <taxon>Eukaryota</taxon>
        <taxon>Metazoa</taxon>
        <taxon>Ecdysozoa</taxon>
        <taxon>Arthropoda</taxon>
        <taxon>Hexapoda</taxon>
        <taxon>Insecta</taxon>
        <taxon>Pterygota</taxon>
        <taxon>Neoptera</taxon>
        <taxon>Paraneoptera</taxon>
        <taxon>Psocodea</taxon>
        <taxon>Troctomorpha</taxon>
        <taxon>Phthiraptera</taxon>
        <taxon>Amblycera</taxon>
        <taxon>Menoponidae</taxon>
        <taxon>Menopon</taxon>
    </lineage>
</organism>
<dbReference type="Pfam" id="PF16401">
    <property type="entry name" value="DUF5009"/>
    <property type="match status" value="1"/>
</dbReference>
<feature type="domain" description="DUF5009" evidence="2">
    <location>
        <begin position="243"/>
        <end position="298"/>
    </location>
</feature>
<feature type="transmembrane region" description="Helical" evidence="1">
    <location>
        <begin position="442"/>
        <end position="463"/>
    </location>
</feature>
<feature type="transmembrane region" description="Helical" evidence="1">
    <location>
        <begin position="501"/>
        <end position="524"/>
    </location>
</feature>
<reference evidence="3" key="1">
    <citation type="journal article" date="2024" name="Gigascience">
        <title>Chromosome-level genome of the poultry shaft louse Menopon gallinae provides insight into the host-switching and adaptive evolution of parasitic lice.</title>
        <authorList>
            <person name="Xu Y."/>
            <person name="Ma L."/>
            <person name="Liu S."/>
            <person name="Liang Y."/>
            <person name="Liu Q."/>
            <person name="He Z."/>
            <person name="Tian L."/>
            <person name="Duan Y."/>
            <person name="Cai W."/>
            <person name="Li H."/>
            <person name="Song F."/>
        </authorList>
    </citation>
    <scope>NUCLEOTIDE SEQUENCE</scope>
    <source>
        <strain evidence="3">Cailab_2023a</strain>
    </source>
</reference>
<feature type="transmembrane region" description="Helical" evidence="1">
    <location>
        <begin position="475"/>
        <end position="495"/>
    </location>
</feature>
<name>A0AAW2IG19_9NEOP</name>
<sequence>MVALNNDYFEMNWIEDPGIDSWNGLPFSGLGVDEAYVNITSSVARNLWLYTLSEDCVRCPFERRSLIKGDAKSSVLTFSTRRNLKFRILADGGAEYNSATNTSSRVCNDIAANLGEFGVYDLTIGANDGNVSCSLNVAKDPVNVYLPLAAILCGLIIIAIISTFATYGIKKLIMFCKEKQTSNKVSCEMSDYGGDDRTTQMSAKPRKQRIRSIDTFRGLCVVIMIFVNDGGGGYWFLNHTTWDGLLLADCVFPWFLWTMGVCIPISIRSQLKRGVSRWAILLNIIKRAVILFALGLMTSTIGVGPDLDNLRIPGVLQRIAVSYFVVALLGLCFTPRTSPSENRFAVSDCREIFQDVIILFPQWIVILSVVAAHCYLVFFFPVPGCPSGYLGPGGIQDGGQFFNCVGGMTGYVDKIVLGKNHIFQSPTASYVYKSGPFDPEGILGLMPTILQVFLGVQAGAILIHHQDCRARLSRWSIWGLICGVIALILALPDIIPINKNLWSLSFVFTTSAAAYFLLAFIYFLQDHVRFWNGVPFKAPGMNPIIIYVGHELAYNLFPFNWKFGNMNTHFILTIESLWGTSLWIIIAYWLYYIEFFLSI</sequence>
<evidence type="ECO:0000256" key="1">
    <source>
        <dbReference type="SAM" id="Phobius"/>
    </source>
</evidence>
<evidence type="ECO:0000259" key="2">
    <source>
        <dbReference type="Pfam" id="PF16401"/>
    </source>
</evidence>
<dbReference type="InterPro" id="IPR032176">
    <property type="entry name" value="DUF5009"/>
</dbReference>
<accession>A0AAW2IG19</accession>
<keyword evidence="1" id="KW-0812">Transmembrane</keyword>
<feature type="transmembrane region" description="Helical" evidence="1">
    <location>
        <begin position="356"/>
        <end position="380"/>
    </location>
</feature>
<evidence type="ECO:0000313" key="3">
    <source>
        <dbReference type="EMBL" id="KAL0280851.1"/>
    </source>
</evidence>
<gene>
    <name evidence="3" type="ORF">PYX00_002018</name>
</gene>
<protein>
    <recommendedName>
        <fullName evidence="2">DUF5009 domain-containing protein</fullName>
    </recommendedName>
</protein>
<feature type="transmembrane region" description="Helical" evidence="1">
    <location>
        <begin position="315"/>
        <end position="335"/>
    </location>
</feature>
<dbReference type="AlphaFoldDB" id="A0AAW2IG19"/>
<proteinExistence type="predicted"/>
<dbReference type="EMBL" id="JARGDH010000001">
    <property type="protein sequence ID" value="KAL0280851.1"/>
    <property type="molecule type" value="Genomic_DNA"/>
</dbReference>
<feature type="transmembrane region" description="Helical" evidence="1">
    <location>
        <begin position="244"/>
        <end position="267"/>
    </location>
</feature>
<keyword evidence="1" id="KW-1133">Transmembrane helix</keyword>
<dbReference type="PANTHER" id="PTHR31061:SF24">
    <property type="entry name" value="LD22376P"/>
    <property type="match status" value="1"/>
</dbReference>